<evidence type="ECO:0000259" key="4">
    <source>
        <dbReference type="PROSITE" id="PS50043"/>
    </source>
</evidence>
<evidence type="ECO:0000256" key="3">
    <source>
        <dbReference type="ARBA" id="ARBA00023163"/>
    </source>
</evidence>
<feature type="domain" description="HTH luxR-type" evidence="4">
    <location>
        <begin position="142"/>
        <end position="207"/>
    </location>
</feature>
<dbReference type="RefSeq" id="WP_229713466.1">
    <property type="nucleotide sequence ID" value="NZ_BMML01000016.1"/>
</dbReference>
<protein>
    <submittedName>
        <fullName evidence="5">Helix-turn-helix transcriptional regulator</fullName>
    </submittedName>
</protein>
<dbReference type="CDD" id="cd06170">
    <property type="entry name" value="LuxR_C_like"/>
    <property type="match status" value="1"/>
</dbReference>
<keyword evidence="1" id="KW-0805">Transcription regulation</keyword>
<reference evidence="5" key="1">
    <citation type="journal article" date="2014" name="Int. J. Syst. Evol. Microbiol.">
        <title>Complete genome sequence of Corynebacterium casei LMG S-19264T (=DSM 44701T), isolated from a smear-ripened cheese.</title>
        <authorList>
            <consortium name="US DOE Joint Genome Institute (JGI-PGF)"/>
            <person name="Walter F."/>
            <person name="Albersmeier A."/>
            <person name="Kalinowski J."/>
            <person name="Ruckert C."/>
        </authorList>
    </citation>
    <scope>NUCLEOTIDE SEQUENCE</scope>
    <source>
        <strain evidence="5">CGMCC 4.7110</strain>
    </source>
</reference>
<gene>
    <name evidence="5" type="ORF">GCM10011578_063500</name>
</gene>
<keyword evidence="3" id="KW-0804">Transcription</keyword>
<keyword evidence="2" id="KW-0238">DNA-binding</keyword>
<evidence type="ECO:0000256" key="1">
    <source>
        <dbReference type="ARBA" id="ARBA00023015"/>
    </source>
</evidence>
<dbReference type="PRINTS" id="PR00038">
    <property type="entry name" value="HTHLUXR"/>
</dbReference>
<dbReference type="GO" id="GO:0006355">
    <property type="term" value="P:regulation of DNA-templated transcription"/>
    <property type="evidence" value="ECO:0007669"/>
    <property type="project" value="InterPro"/>
</dbReference>
<dbReference type="InterPro" id="IPR000792">
    <property type="entry name" value="Tscrpt_reg_LuxR_C"/>
</dbReference>
<evidence type="ECO:0000256" key="2">
    <source>
        <dbReference type="ARBA" id="ARBA00023125"/>
    </source>
</evidence>
<dbReference type="AlphaFoldDB" id="A0A917XHU9"/>
<comment type="caution">
    <text evidence="5">The sequence shown here is derived from an EMBL/GenBank/DDBJ whole genome shotgun (WGS) entry which is preliminary data.</text>
</comment>
<dbReference type="Pfam" id="PF00196">
    <property type="entry name" value="GerE"/>
    <property type="match status" value="1"/>
</dbReference>
<keyword evidence="6" id="KW-1185">Reference proteome</keyword>
<dbReference type="PANTHER" id="PTHR43214">
    <property type="entry name" value="TWO-COMPONENT RESPONSE REGULATOR"/>
    <property type="match status" value="1"/>
</dbReference>
<name>A0A917XHU9_9ACTN</name>
<proteinExistence type="predicted"/>
<dbReference type="PROSITE" id="PS50043">
    <property type="entry name" value="HTH_LUXR_2"/>
    <property type="match status" value="1"/>
</dbReference>
<dbReference type="EMBL" id="BMML01000016">
    <property type="protein sequence ID" value="GGN27858.1"/>
    <property type="molecule type" value="Genomic_DNA"/>
</dbReference>
<evidence type="ECO:0000313" key="6">
    <source>
        <dbReference type="Proteomes" id="UP000653411"/>
    </source>
</evidence>
<dbReference type="SMART" id="SM00421">
    <property type="entry name" value="HTH_LUXR"/>
    <property type="match status" value="1"/>
</dbReference>
<sequence>MERRIPVSVYADDPITRAGLATELRQRAELELVDSLPRGGSAQVVVFALDALTVPALDAIRSVRSRDGAQAVLVVSALSDDELLTVVESGACAVLWRWEATATSLTQAVIRAASGNAALPSDLLTRLLKQVGRLQQHVLRPQGLTLSGLSDRERRVLRLAADGFGTTEIAGELAYSKRTVASVLHDVTVRYQLRNRTHAVAFAIREGLI</sequence>
<organism evidence="5 6">
    <name type="scientific">Streptomyces fuscichromogenes</name>
    <dbReference type="NCBI Taxonomy" id="1324013"/>
    <lineage>
        <taxon>Bacteria</taxon>
        <taxon>Bacillati</taxon>
        <taxon>Actinomycetota</taxon>
        <taxon>Actinomycetes</taxon>
        <taxon>Kitasatosporales</taxon>
        <taxon>Streptomycetaceae</taxon>
        <taxon>Streptomyces</taxon>
    </lineage>
</organism>
<evidence type="ECO:0000313" key="5">
    <source>
        <dbReference type="EMBL" id="GGN27858.1"/>
    </source>
</evidence>
<dbReference type="SUPFAM" id="SSF46894">
    <property type="entry name" value="C-terminal effector domain of the bipartite response regulators"/>
    <property type="match status" value="1"/>
</dbReference>
<dbReference type="PANTHER" id="PTHR43214:SF24">
    <property type="entry name" value="TRANSCRIPTIONAL REGULATORY PROTEIN NARL-RELATED"/>
    <property type="match status" value="1"/>
</dbReference>
<dbReference type="InterPro" id="IPR016032">
    <property type="entry name" value="Sig_transdc_resp-reg_C-effctor"/>
</dbReference>
<dbReference type="Proteomes" id="UP000653411">
    <property type="component" value="Unassembled WGS sequence"/>
</dbReference>
<accession>A0A917XHU9</accession>
<dbReference type="InterPro" id="IPR039420">
    <property type="entry name" value="WalR-like"/>
</dbReference>
<dbReference type="Gene3D" id="3.40.50.2300">
    <property type="match status" value="1"/>
</dbReference>
<reference evidence="5" key="2">
    <citation type="submission" date="2020-09" db="EMBL/GenBank/DDBJ databases">
        <authorList>
            <person name="Sun Q."/>
            <person name="Zhou Y."/>
        </authorList>
    </citation>
    <scope>NUCLEOTIDE SEQUENCE</scope>
    <source>
        <strain evidence="5">CGMCC 4.7110</strain>
    </source>
</reference>
<dbReference type="GO" id="GO:0003677">
    <property type="term" value="F:DNA binding"/>
    <property type="evidence" value="ECO:0007669"/>
    <property type="project" value="UniProtKB-KW"/>
</dbReference>